<dbReference type="AlphaFoldDB" id="A0A2H3DBZ6"/>
<gene>
    <name evidence="1" type="ORF">ARMGADRAFT_1084726</name>
</gene>
<evidence type="ECO:0000313" key="1">
    <source>
        <dbReference type="EMBL" id="PBK88398.1"/>
    </source>
</evidence>
<organism evidence="1 2">
    <name type="scientific">Armillaria gallica</name>
    <name type="common">Bulbous honey fungus</name>
    <name type="synonym">Armillaria bulbosa</name>
    <dbReference type="NCBI Taxonomy" id="47427"/>
    <lineage>
        <taxon>Eukaryota</taxon>
        <taxon>Fungi</taxon>
        <taxon>Dikarya</taxon>
        <taxon>Basidiomycota</taxon>
        <taxon>Agaricomycotina</taxon>
        <taxon>Agaricomycetes</taxon>
        <taxon>Agaricomycetidae</taxon>
        <taxon>Agaricales</taxon>
        <taxon>Marasmiineae</taxon>
        <taxon>Physalacriaceae</taxon>
        <taxon>Armillaria</taxon>
    </lineage>
</organism>
<name>A0A2H3DBZ6_ARMGA</name>
<dbReference type="InParanoid" id="A0A2H3DBZ6"/>
<reference evidence="2" key="1">
    <citation type="journal article" date="2017" name="Nat. Ecol. Evol.">
        <title>Genome expansion and lineage-specific genetic innovations in the forest pathogenic fungi Armillaria.</title>
        <authorList>
            <person name="Sipos G."/>
            <person name="Prasanna A.N."/>
            <person name="Walter M.C."/>
            <person name="O'Connor E."/>
            <person name="Balint B."/>
            <person name="Krizsan K."/>
            <person name="Kiss B."/>
            <person name="Hess J."/>
            <person name="Varga T."/>
            <person name="Slot J."/>
            <person name="Riley R."/>
            <person name="Boka B."/>
            <person name="Rigling D."/>
            <person name="Barry K."/>
            <person name="Lee J."/>
            <person name="Mihaltcheva S."/>
            <person name="LaButti K."/>
            <person name="Lipzen A."/>
            <person name="Waldron R."/>
            <person name="Moloney N.M."/>
            <person name="Sperisen C."/>
            <person name="Kredics L."/>
            <person name="Vagvoelgyi C."/>
            <person name="Patrignani A."/>
            <person name="Fitzpatrick D."/>
            <person name="Nagy I."/>
            <person name="Doyle S."/>
            <person name="Anderson J.B."/>
            <person name="Grigoriev I.V."/>
            <person name="Gueldener U."/>
            <person name="Muensterkoetter M."/>
            <person name="Nagy L.G."/>
        </authorList>
    </citation>
    <scope>NUCLEOTIDE SEQUENCE [LARGE SCALE GENOMIC DNA]</scope>
    <source>
        <strain evidence="2">Ar21-2</strain>
    </source>
</reference>
<dbReference type="EMBL" id="KZ293673">
    <property type="protein sequence ID" value="PBK88398.1"/>
    <property type="molecule type" value="Genomic_DNA"/>
</dbReference>
<proteinExistence type="predicted"/>
<dbReference type="Proteomes" id="UP000217790">
    <property type="component" value="Unassembled WGS sequence"/>
</dbReference>
<accession>A0A2H3DBZ6</accession>
<sequence>MAPKTHEGFLAEQHMVIPPVVTVVVDESWALGCGLQKRGEGERAGSSIPGYELLWNTDLTNLAMAFADKYDVIEDWVTYSHTNNLSYPPSSKDDEDCLEVWDPSEDCRCRQRCTLLDDVRG</sequence>
<evidence type="ECO:0000313" key="2">
    <source>
        <dbReference type="Proteomes" id="UP000217790"/>
    </source>
</evidence>
<protein>
    <submittedName>
        <fullName evidence="1">Uncharacterized protein</fullName>
    </submittedName>
</protein>
<keyword evidence="2" id="KW-1185">Reference proteome</keyword>